<evidence type="ECO:0000259" key="1">
    <source>
        <dbReference type="Pfam" id="PF20056"/>
    </source>
</evidence>
<comment type="caution">
    <text evidence="2">The sequence shown here is derived from an EMBL/GenBank/DDBJ whole genome shotgun (WGS) entry which is preliminary data.</text>
</comment>
<dbReference type="InterPro" id="IPR045601">
    <property type="entry name" value="DUF6455"/>
</dbReference>
<dbReference type="RefSeq" id="WP_377830805.1">
    <property type="nucleotide sequence ID" value="NZ_JBHRSK010000001.1"/>
</dbReference>
<gene>
    <name evidence="2" type="ORF">ACFOES_00605</name>
</gene>
<dbReference type="Proteomes" id="UP001595443">
    <property type="component" value="Unassembled WGS sequence"/>
</dbReference>
<feature type="domain" description="DUF6455" evidence="1">
    <location>
        <begin position="7"/>
        <end position="86"/>
    </location>
</feature>
<dbReference type="EMBL" id="JBHRSK010000001">
    <property type="protein sequence ID" value="MFC2966584.1"/>
    <property type="molecule type" value="Genomic_DNA"/>
</dbReference>
<organism evidence="2 3">
    <name type="scientific">Acidimangrovimonas pyrenivorans</name>
    <dbReference type="NCBI Taxonomy" id="2030798"/>
    <lineage>
        <taxon>Bacteria</taxon>
        <taxon>Pseudomonadati</taxon>
        <taxon>Pseudomonadota</taxon>
        <taxon>Alphaproteobacteria</taxon>
        <taxon>Rhodobacterales</taxon>
        <taxon>Paracoccaceae</taxon>
        <taxon>Acidimangrovimonas</taxon>
    </lineage>
</organism>
<accession>A0ABV7ABA0</accession>
<name>A0ABV7ABA0_9RHOB</name>
<evidence type="ECO:0000313" key="3">
    <source>
        <dbReference type="Proteomes" id="UP001595443"/>
    </source>
</evidence>
<dbReference type="Pfam" id="PF20056">
    <property type="entry name" value="DUF6455"/>
    <property type="match status" value="1"/>
</dbReference>
<sequence>MMISLGGDAARHYWLTQGMARAVDVNISEAIQAGAITHEDLGIMVVRCRMCNRATQCTGWLGQHGAGAPELPGFCANKTDLEALRGK</sequence>
<evidence type="ECO:0000313" key="2">
    <source>
        <dbReference type="EMBL" id="MFC2966584.1"/>
    </source>
</evidence>
<protein>
    <submittedName>
        <fullName evidence="2">DUF6455 family protein</fullName>
    </submittedName>
</protein>
<reference evidence="3" key="1">
    <citation type="journal article" date="2019" name="Int. J. Syst. Evol. Microbiol.">
        <title>The Global Catalogue of Microorganisms (GCM) 10K type strain sequencing project: providing services to taxonomists for standard genome sequencing and annotation.</title>
        <authorList>
            <consortium name="The Broad Institute Genomics Platform"/>
            <consortium name="The Broad Institute Genome Sequencing Center for Infectious Disease"/>
            <person name="Wu L."/>
            <person name="Ma J."/>
        </authorList>
    </citation>
    <scope>NUCLEOTIDE SEQUENCE [LARGE SCALE GENOMIC DNA]</scope>
    <source>
        <strain evidence="3">KCTC 62192</strain>
    </source>
</reference>
<keyword evidence="3" id="KW-1185">Reference proteome</keyword>
<proteinExistence type="predicted"/>